<feature type="region of interest" description="Disordered" evidence="7">
    <location>
        <begin position="331"/>
        <end position="355"/>
    </location>
</feature>
<dbReference type="GO" id="GO:0016787">
    <property type="term" value="F:hydrolase activity"/>
    <property type="evidence" value="ECO:0007669"/>
    <property type="project" value="UniProtKB-KW"/>
</dbReference>
<evidence type="ECO:0000256" key="7">
    <source>
        <dbReference type="SAM" id="MobiDB-lite"/>
    </source>
</evidence>
<dbReference type="Gene3D" id="3.30.70.270">
    <property type="match status" value="1"/>
</dbReference>
<dbReference type="GO" id="GO:0003964">
    <property type="term" value="F:RNA-directed DNA polymerase activity"/>
    <property type="evidence" value="ECO:0007669"/>
    <property type="project" value="UniProtKB-KW"/>
</dbReference>
<feature type="domain" description="Reverse transcriptase RNase H-like" evidence="9">
    <location>
        <begin position="88"/>
        <end position="190"/>
    </location>
</feature>
<keyword evidence="2" id="KW-0548">Nucleotidyltransferase</keyword>
<evidence type="ECO:0000256" key="4">
    <source>
        <dbReference type="ARBA" id="ARBA00022759"/>
    </source>
</evidence>
<dbReference type="PANTHER" id="PTHR34072">
    <property type="entry name" value="ENZYMATIC POLYPROTEIN-RELATED"/>
    <property type="match status" value="1"/>
</dbReference>
<feature type="compositionally biased region" description="Low complexity" evidence="7">
    <location>
        <begin position="331"/>
        <end position="344"/>
    </location>
</feature>
<dbReference type="CDD" id="cd09274">
    <property type="entry name" value="RNase_HI_RT_Ty3"/>
    <property type="match status" value="1"/>
</dbReference>
<reference evidence="10 12" key="2">
    <citation type="journal article" date="2018" name="Plant J.">
        <title>The Physcomitrella patens chromosome-scale assembly reveals moss genome structure and evolution.</title>
        <authorList>
            <person name="Lang D."/>
            <person name="Ullrich K.K."/>
            <person name="Murat F."/>
            <person name="Fuchs J."/>
            <person name="Jenkins J."/>
            <person name="Haas F.B."/>
            <person name="Piednoel M."/>
            <person name="Gundlach H."/>
            <person name="Van Bel M."/>
            <person name="Meyberg R."/>
            <person name="Vives C."/>
            <person name="Morata J."/>
            <person name="Symeonidi A."/>
            <person name="Hiss M."/>
            <person name="Muchero W."/>
            <person name="Kamisugi Y."/>
            <person name="Saleh O."/>
            <person name="Blanc G."/>
            <person name="Decker E.L."/>
            <person name="van Gessel N."/>
            <person name="Grimwood J."/>
            <person name="Hayes R.D."/>
            <person name="Graham S.W."/>
            <person name="Gunter L.E."/>
            <person name="McDaniel S.F."/>
            <person name="Hoernstein S.N.W."/>
            <person name="Larsson A."/>
            <person name="Li F.W."/>
            <person name="Perroud P.F."/>
            <person name="Phillips J."/>
            <person name="Ranjan P."/>
            <person name="Rokshar D.S."/>
            <person name="Rothfels C.J."/>
            <person name="Schneider L."/>
            <person name="Shu S."/>
            <person name="Stevenson D.W."/>
            <person name="Thummler F."/>
            <person name="Tillich M."/>
            <person name="Villarreal Aguilar J.C."/>
            <person name="Widiez T."/>
            <person name="Wong G.K."/>
            <person name="Wymore A."/>
            <person name="Zhang Y."/>
            <person name="Zimmer A.D."/>
            <person name="Quatrano R.S."/>
            <person name="Mayer K.F.X."/>
            <person name="Goodstein D."/>
            <person name="Casacuberta J.M."/>
            <person name="Vandepoele K."/>
            <person name="Reski R."/>
            <person name="Cuming A.C."/>
            <person name="Tuskan G.A."/>
            <person name="Maumus F."/>
            <person name="Salse J."/>
            <person name="Schmutz J."/>
            <person name="Rensing S.A."/>
        </authorList>
    </citation>
    <scope>NUCLEOTIDE SEQUENCE [LARGE SCALE GENOMIC DNA]</scope>
    <source>
        <strain evidence="11 12">cv. Gransden 2004</strain>
    </source>
</reference>
<dbReference type="PANTHER" id="PTHR34072:SF57">
    <property type="entry name" value="RNA-DIRECTED DNA POLYMERASE"/>
    <property type="match status" value="1"/>
</dbReference>
<evidence type="ECO:0000313" key="11">
    <source>
        <dbReference type="EnsemblPlants" id="Pp3c21_20460V3.1"/>
    </source>
</evidence>
<dbReference type="SUPFAM" id="SSF56672">
    <property type="entry name" value="DNA/RNA polymerases"/>
    <property type="match status" value="1"/>
</dbReference>
<evidence type="ECO:0000313" key="12">
    <source>
        <dbReference type="Proteomes" id="UP000006727"/>
    </source>
</evidence>
<gene>
    <name evidence="10" type="ORF">PHYPA_026434</name>
</gene>
<evidence type="ECO:0000256" key="2">
    <source>
        <dbReference type="ARBA" id="ARBA00022695"/>
    </source>
</evidence>
<keyword evidence="1" id="KW-0808">Transferase</keyword>
<evidence type="ECO:0000256" key="1">
    <source>
        <dbReference type="ARBA" id="ARBA00022679"/>
    </source>
</evidence>
<dbReference type="InterPro" id="IPR043128">
    <property type="entry name" value="Rev_trsase/Diguanyl_cyclase"/>
</dbReference>
<dbReference type="STRING" id="3218.A0A2K1ISS0"/>
<name>A0A2K1ISS0_PHYPA</name>
<evidence type="ECO:0000256" key="5">
    <source>
        <dbReference type="ARBA" id="ARBA00022801"/>
    </source>
</evidence>
<protein>
    <recommendedName>
        <fullName evidence="9">Reverse transcriptase RNase H-like domain-containing protein</fullName>
    </recommendedName>
</protein>
<keyword evidence="8" id="KW-0472">Membrane</keyword>
<reference evidence="10 12" key="1">
    <citation type="journal article" date="2008" name="Science">
        <title>The Physcomitrella genome reveals evolutionary insights into the conquest of land by plants.</title>
        <authorList>
            <person name="Rensing S."/>
            <person name="Lang D."/>
            <person name="Zimmer A."/>
            <person name="Terry A."/>
            <person name="Salamov A."/>
            <person name="Shapiro H."/>
            <person name="Nishiyama T."/>
            <person name="Perroud P.-F."/>
            <person name="Lindquist E."/>
            <person name="Kamisugi Y."/>
            <person name="Tanahashi T."/>
            <person name="Sakakibara K."/>
            <person name="Fujita T."/>
            <person name="Oishi K."/>
            <person name="Shin-I T."/>
            <person name="Kuroki Y."/>
            <person name="Toyoda A."/>
            <person name="Suzuki Y."/>
            <person name="Hashimoto A."/>
            <person name="Yamaguchi K."/>
            <person name="Sugano A."/>
            <person name="Kohara Y."/>
            <person name="Fujiyama A."/>
            <person name="Anterola A."/>
            <person name="Aoki S."/>
            <person name="Ashton N."/>
            <person name="Barbazuk W.B."/>
            <person name="Barker E."/>
            <person name="Bennetzen J."/>
            <person name="Bezanilla M."/>
            <person name="Blankenship R."/>
            <person name="Cho S.H."/>
            <person name="Dutcher S."/>
            <person name="Estelle M."/>
            <person name="Fawcett J.A."/>
            <person name="Gundlach H."/>
            <person name="Hanada K."/>
            <person name="Heyl A."/>
            <person name="Hicks K.A."/>
            <person name="Hugh J."/>
            <person name="Lohr M."/>
            <person name="Mayer K."/>
            <person name="Melkozernov A."/>
            <person name="Murata T."/>
            <person name="Nelson D."/>
            <person name="Pils B."/>
            <person name="Prigge M."/>
            <person name="Reiss B."/>
            <person name="Renner T."/>
            <person name="Rombauts S."/>
            <person name="Rushton P."/>
            <person name="Sanderfoot A."/>
            <person name="Schween G."/>
            <person name="Shiu S.-H."/>
            <person name="Stueber K."/>
            <person name="Theodoulou F.L."/>
            <person name="Tu H."/>
            <person name="Van de Peer Y."/>
            <person name="Verrier P.J."/>
            <person name="Waters E."/>
            <person name="Wood A."/>
            <person name="Yang L."/>
            <person name="Cove D."/>
            <person name="Cuming A."/>
            <person name="Hasebe M."/>
            <person name="Lucas S."/>
            <person name="Mishler D.B."/>
            <person name="Reski R."/>
            <person name="Grigoriev I."/>
            <person name="Quatrano R.S."/>
            <person name="Boore J.L."/>
        </authorList>
    </citation>
    <scope>NUCLEOTIDE SEQUENCE [LARGE SCALE GENOMIC DNA]</scope>
    <source>
        <strain evidence="11 12">cv. Gransden 2004</strain>
    </source>
</reference>
<feature type="transmembrane region" description="Helical" evidence="8">
    <location>
        <begin position="369"/>
        <end position="397"/>
    </location>
</feature>
<dbReference type="EMBL" id="ABEU02000021">
    <property type="protein sequence ID" value="PNR32308.1"/>
    <property type="molecule type" value="Genomic_DNA"/>
</dbReference>
<keyword evidence="3" id="KW-0540">Nuclease</keyword>
<dbReference type="Proteomes" id="UP000006727">
    <property type="component" value="Chromosome 21"/>
</dbReference>
<dbReference type="GO" id="GO:0004519">
    <property type="term" value="F:endonuclease activity"/>
    <property type="evidence" value="ECO:0007669"/>
    <property type="project" value="UniProtKB-KW"/>
</dbReference>
<keyword evidence="4" id="KW-0255">Endonuclease</keyword>
<evidence type="ECO:0000313" key="10">
    <source>
        <dbReference type="EMBL" id="PNR32308.1"/>
    </source>
</evidence>
<keyword evidence="12" id="KW-1185">Reference proteome</keyword>
<proteinExistence type="predicted"/>
<keyword evidence="5" id="KW-0378">Hydrolase</keyword>
<dbReference type="EnsemblPlants" id="Pp3c21_20460V3.1">
    <property type="protein sequence ID" value="Pp3c21_20460V3.1"/>
    <property type="gene ID" value="Pp3c21_20460"/>
</dbReference>
<keyword evidence="8" id="KW-0812">Transmembrane</keyword>
<sequence length="404" mass="45427">MDPDKVQHIMNLPRPETVSDIRGFVGHVSYYRRFISLFAVICQPLTNLLKKPPSDGTSLFWTKECTIAFEVLKSKLVFAPILVAPCWTKPFHVYVDAFNVAIGSVLSQKDDKGLDHPIYYTSRQLVGAECNYTTTEREALGMIYSVQKFRHYLLGYSFVFYVDHDALKYLINKPQLSGRIARWVLLLQEFNFTVVVRSVKQHANADHLSRLSNILGNEPVPDDLPDAALFVVDVISPEYSKIIQFLTFHTFPPTFTDKLKKRLILKSASYTMIRDALYKQDCEHSTSKEDTFRFKTIQLPRLHGIHDLSRKGRSKDFDLILSNLASASASIGNSGSGTTTPSSSTVHHQPSSIEGKRGRKLVTSLATKVMILVVAATLLALVASALSTPTPLLLVFLRRLHRPC</sequence>
<evidence type="ECO:0000259" key="9">
    <source>
        <dbReference type="Pfam" id="PF17917"/>
    </source>
</evidence>
<dbReference type="Gramene" id="Pp3c21_20460V3.1">
    <property type="protein sequence ID" value="Pp3c21_20460V3.1"/>
    <property type="gene ID" value="Pp3c21_20460"/>
</dbReference>
<evidence type="ECO:0000256" key="3">
    <source>
        <dbReference type="ARBA" id="ARBA00022722"/>
    </source>
</evidence>
<evidence type="ECO:0000256" key="6">
    <source>
        <dbReference type="ARBA" id="ARBA00022918"/>
    </source>
</evidence>
<accession>A0A2K1ISS0</accession>
<evidence type="ECO:0000256" key="8">
    <source>
        <dbReference type="SAM" id="Phobius"/>
    </source>
</evidence>
<dbReference type="InterPro" id="IPR043502">
    <property type="entry name" value="DNA/RNA_pol_sf"/>
</dbReference>
<dbReference type="InterPro" id="IPR041373">
    <property type="entry name" value="RT_RNaseH"/>
</dbReference>
<dbReference type="InParanoid" id="A0A2K1ISS0"/>
<dbReference type="Pfam" id="PF17917">
    <property type="entry name" value="RT_RNaseH"/>
    <property type="match status" value="1"/>
</dbReference>
<dbReference type="FunFam" id="3.30.70.270:FF:000020">
    <property type="entry name" value="Transposon Tf2-6 polyprotein-like Protein"/>
    <property type="match status" value="1"/>
</dbReference>
<organism evidence="10">
    <name type="scientific">Physcomitrium patens</name>
    <name type="common">Spreading-leaved earth moss</name>
    <name type="synonym">Physcomitrella patens</name>
    <dbReference type="NCBI Taxonomy" id="3218"/>
    <lineage>
        <taxon>Eukaryota</taxon>
        <taxon>Viridiplantae</taxon>
        <taxon>Streptophyta</taxon>
        <taxon>Embryophyta</taxon>
        <taxon>Bryophyta</taxon>
        <taxon>Bryophytina</taxon>
        <taxon>Bryopsida</taxon>
        <taxon>Funariidae</taxon>
        <taxon>Funariales</taxon>
        <taxon>Funariaceae</taxon>
        <taxon>Physcomitrium</taxon>
    </lineage>
</organism>
<reference evidence="11" key="3">
    <citation type="submission" date="2020-12" db="UniProtKB">
        <authorList>
            <consortium name="EnsemblPlants"/>
        </authorList>
    </citation>
    <scope>IDENTIFICATION</scope>
</reference>
<dbReference type="AlphaFoldDB" id="A0A2K1ISS0"/>
<keyword evidence="6" id="KW-0695">RNA-directed DNA polymerase</keyword>
<keyword evidence="8" id="KW-1133">Transmembrane helix</keyword>